<protein>
    <submittedName>
        <fullName evidence="2">Uncharacterized protein</fullName>
    </submittedName>
</protein>
<accession>A0ABN3UMP9</accession>
<name>A0ABN3UMP9_9ACTN</name>
<evidence type="ECO:0000256" key="1">
    <source>
        <dbReference type="SAM" id="MobiDB-lite"/>
    </source>
</evidence>
<dbReference type="Proteomes" id="UP001501842">
    <property type="component" value="Unassembled WGS sequence"/>
</dbReference>
<feature type="region of interest" description="Disordered" evidence="1">
    <location>
        <begin position="56"/>
        <end position="79"/>
    </location>
</feature>
<comment type="caution">
    <text evidence="2">The sequence shown here is derived from an EMBL/GenBank/DDBJ whole genome shotgun (WGS) entry which is preliminary data.</text>
</comment>
<dbReference type="EMBL" id="BAAATZ010000025">
    <property type="protein sequence ID" value="GAA2733556.1"/>
    <property type="molecule type" value="Genomic_DNA"/>
</dbReference>
<evidence type="ECO:0000313" key="2">
    <source>
        <dbReference type="EMBL" id="GAA2733556.1"/>
    </source>
</evidence>
<organism evidence="2 3">
    <name type="scientific">Actinocorallia aurantiaca</name>
    <dbReference type="NCBI Taxonomy" id="46204"/>
    <lineage>
        <taxon>Bacteria</taxon>
        <taxon>Bacillati</taxon>
        <taxon>Actinomycetota</taxon>
        <taxon>Actinomycetes</taxon>
        <taxon>Streptosporangiales</taxon>
        <taxon>Thermomonosporaceae</taxon>
        <taxon>Actinocorallia</taxon>
    </lineage>
</organism>
<gene>
    <name evidence="2" type="ORF">GCM10010439_53860</name>
</gene>
<reference evidence="2 3" key="1">
    <citation type="journal article" date="2019" name="Int. J. Syst. Evol. Microbiol.">
        <title>The Global Catalogue of Microorganisms (GCM) 10K type strain sequencing project: providing services to taxonomists for standard genome sequencing and annotation.</title>
        <authorList>
            <consortium name="The Broad Institute Genomics Platform"/>
            <consortium name="The Broad Institute Genome Sequencing Center for Infectious Disease"/>
            <person name="Wu L."/>
            <person name="Ma J."/>
        </authorList>
    </citation>
    <scope>NUCLEOTIDE SEQUENCE [LARGE SCALE GENOMIC DNA]</scope>
    <source>
        <strain evidence="2 3">JCM 8201</strain>
    </source>
</reference>
<proteinExistence type="predicted"/>
<sequence length="79" mass="8403">MAEGRGNGPCELLKNIRAEPGLPVPASGKEIAVFRLTLPTNLGMKRGMEKTGFIQRAEGGSDGNLRNPERLRPSCGVPS</sequence>
<keyword evidence="3" id="KW-1185">Reference proteome</keyword>
<evidence type="ECO:0000313" key="3">
    <source>
        <dbReference type="Proteomes" id="UP001501842"/>
    </source>
</evidence>